<reference evidence="1" key="1">
    <citation type="submission" date="2014-02" db="EMBL/GenBank/DDBJ databases">
        <title>Expanding our view of genomic diversity in Candidatus Accumulibacter clades.</title>
        <authorList>
            <person name="Skennerton C.T."/>
            <person name="Barr J.J."/>
            <person name="Slater F.R."/>
            <person name="Bond P.L."/>
            <person name="Tyson G.W."/>
        </authorList>
    </citation>
    <scope>NUCLEOTIDE SEQUENCE [LARGE SCALE GENOMIC DNA]</scope>
</reference>
<organism evidence="1 2">
    <name type="scientific">Candidatus Accumulibacter adjunctus</name>
    <dbReference type="NCBI Taxonomy" id="1454001"/>
    <lineage>
        <taxon>Bacteria</taxon>
        <taxon>Pseudomonadati</taxon>
        <taxon>Pseudomonadota</taxon>
        <taxon>Betaproteobacteria</taxon>
        <taxon>Candidatus Accumulibacter</taxon>
    </lineage>
</organism>
<dbReference type="Pfam" id="PF05717">
    <property type="entry name" value="TnpB_IS66"/>
    <property type="match status" value="1"/>
</dbReference>
<sequence length="137" mass="15936">MFFPEARIRVQVYGRPVDLRQSFDGLIALTRHVLREDPVSGQLFVFFNRRSTLVKVLYWDRSGFCVWAKRLEAGRFIPDWSKASTRETDWTGLKLLLEGIEPGRIRKRYRLPETPDMADKITLKHGLETSCRGIIPA</sequence>
<dbReference type="AlphaFoldDB" id="A0A011PGD9"/>
<dbReference type="PANTHER" id="PTHR36455">
    <property type="match status" value="1"/>
</dbReference>
<dbReference type="EMBL" id="JFAX01000024">
    <property type="protein sequence ID" value="EXI65329.1"/>
    <property type="molecule type" value="Genomic_DNA"/>
</dbReference>
<gene>
    <name evidence="1" type="ORF">AW08_03248</name>
</gene>
<dbReference type="InterPro" id="IPR008878">
    <property type="entry name" value="Transposase_IS66_Orf2"/>
</dbReference>
<comment type="caution">
    <text evidence="1">The sequence shown here is derived from an EMBL/GenBank/DDBJ whole genome shotgun (WGS) entry which is preliminary data.</text>
</comment>
<dbReference type="Proteomes" id="UP000020218">
    <property type="component" value="Unassembled WGS sequence"/>
</dbReference>
<name>A0A011PGD9_9PROT</name>
<dbReference type="PATRIC" id="fig|1454001.3.peg.3295"/>
<keyword evidence="2" id="KW-1185">Reference proteome</keyword>
<proteinExistence type="predicted"/>
<evidence type="ECO:0000313" key="2">
    <source>
        <dbReference type="Proteomes" id="UP000020218"/>
    </source>
</evidence>
<dbReference type="NCBIfam" id="NF033819">
    <property type="entry name" value="IS66_TnpB"/>
    <property type="match status" value="1"/>
</dbReference>
<protein>
    <submittedName>
        <fullName evidence="1">IS66 Orf2 like protein</fullName>
    </submittedName>
</protein>
<dbReference type="STRING" id="1454001.AW08_03248"/>
<evidence type="ECO:0000313" key="1">
    <source>
        <dbReference type="EMBL" id="EXI65329.1"/>
    </source>
</evidence>
<dbReference type="PANTHER" id="PTHR36455:SF1">
    <property type="entry name" value="BLR8292 PROTEIN"/>
    <property type="match status" value="1"/>
</dbReference>
<accession>A0A011PGD9</accession>